<evidence type="ECO:0000256" key="2">
    <source>
        <dbReference type="ARBA" id="ARBA00022692"/>
    </source>
</evidence>
<dbReference type="GO" id="GO:0016020">
    <property type="term" value="C:membrane"/>
    <property type="evidence" value="ECO:0007669"/>
    <property type="project" value="UniProtKB-SubCell"/>
</dbReference>
<keyword evidence="3 5" id="KW-1133">Transmembrane helix</keyword>
<reference evidence="7 8" key="1">
    <citation type="submission" date="2015-02" db="EMBL/GenBank/DDBJ databases">
        <title>Single-cell genomics of uncultivated deep-branching MTB reveals a conserved set of magnetosome genes.</title>
        <authorList>
            <person name="Kolinko S."/>
            <person name="Richter M."/>
            <person name="Glockner F.O."/>
            <person name="Brachmann A."/>
            <person name="Schuler D."/>
        </authorList>
    </citation>
    <scope>NUCLEOTIDE SEQUENCE [LARGE SCALE GENOMIC DNA]</scope>
    <source>
        <strain evidence="7">TM-1</strain>
    </source>
</reference>
<evidence type="ECO:0000256" key="1">
    <source>
        <dbReference type="ARBA" id="ARBA00004141"/>
    </source>
</evidence>
<evidence type="ECO:0000313" key="8">
    <source>
        <dbReference type="Proteomes" id="UP000033423"/>
    </source>
</evidence>
<dbReference type="EMBL" id="LACI01000809">
    <property type="protein sequence ID" value="KJU85910.1"/>
    <property type="molecule type" value="Genomic_DNA"/>
</dbReference>
<protein>
    <submittedName>
        <fullName evidence="7">O-Antigen ligase</fullName>
    </submittedName>
</protein>
<evidence type="ECO:0000259" key="6">
    <source>
        <dbReference type="Pfam" id="PF04932"/>
    </source>
</evidence>
<dbReference type="Proteomes" id="UP000033423">
    <property type="component" value="Unassembled WGS sequence"/>
</dbReference>
<feature type="transmembrane region" description="Helical" evidence="5">
    <location>
        <begin position="155"/>
        <end position="177"/>
    </location>
</feature>
<dbReference type="PANTHER" id="PTHR37422">
    <property type="entry name" value="TEICHURONIC ACID BIOSYNTHESIS PROTEIN TUAE"/>
    <property type="match status" value="1"/>
</dbReference>
<dbReference type="InterPro" id="IPR051533">
    <property type="entry name" value="WaaL-like"/>
</dbReference>
<feature type="transmembrane region" description="Helical" evidence="5">
    <location>
        <begin position="351"/>
        <end position="374"/>
    </location>
</feature>
<feature type="transmembrane region" description="Helical" evidence="5">
    <location>
        <begin position="430"/>
        <end position="447"/>
    </location>
</feature>
<organism evidence="7 8">
    <name type="scientific">Candidatus Magnetobacterium bavaricum</name>
    <dbReference type="NCBI Taxonomy" id="29290"/>
    <lineage>
        <taxon>Bacteria</taxon>
        <taxon>Pseudomonadati</taxon>
        <taxon>Nitrospirota</taxon>
        <taxon>Thermodesulfovibrionia</taxon>
        <taxon>Thermodesulfovibrionales</taxon>
        <taxon>Candidatus Magnetobacteriaceae</taxon>
        <taxon>Candidatus Magnetobacterium</taxon>
    </lineage>
</organism>
<feature type="transmembrane region" description="Helical" evidence="5">
    <location>
        <begin position="453"/>
        <end position="470"/>
    </location>
</feature>
<keyword evidence="7" id="KW-0436">Ligase</keyword>
<dbReference type="PANTHER" id="PTHR37422:SF23">
    <property type="entry name" value="TEICHURONIC ACID BIOSYNTHESIS PROTEIN TUAE"/>
    <property type="match status" value="1"/>
</dbReference>
<feature type="transmembrane region" description="Helical" evidence="5">
    <location>
        <begin position="212"/>
        <end position="232"/>
    </location>
</feature>
<evidence type="ECO:0000256" key="4">
    <source>
        <dbReference type="ARBA" id="ARBA00023136"/>
    </source>
</evidence>
<feature type="transmembrane region" description="Helical" evidence="5">
    <location>
        <begin position="100"/>
        <end position="119"/>
    </location>
</feature>
<evidence type="ECO:0000313" key="7">
    <source>
        <dbReference type="EMBL" id="KJU85910.1"/>
    </source>
</evidence>
<sequence>MSLFFAVLALLAGLLYTLSPLYLAVVACVLTLAFVALKGPMWGLLLTTLVYNIENTALHVQIADGNDHVDYPIYIISLLATLAGWAIHKALNRQLNRQPTPLDLPLMALFLYQGVSLLWTPSLVLGLHFFLLLCINALMFYLLTAIIKTTRQLKAVITFMAVSALIHTVSVFISQWYTPHAEVKFTKNVVFSYFALWQMDSRPWGLGGGPTMSGFVVAVIIFMLAFLVNAGGKKRIGIAAVTVILSYSIVLMGVRAAFIALVPAFFLFFWLHQPSRARFIRYSLLCITIMLLIVITATPGFIDRMLVGFGYRGEPIFTKKSSQHSGSTAKLSSQREGVTGMKIRKQMWLDGLHYMQGHPYTFVSGMGIGGLVHVSPNTPREIHSLLLAFFFDMGLVGIVMLIYICYVLFGHMYYMHGRLDRGLLSGLKSASYVVLLTVFCVEGLVWFDINSPSSRYVWFLLGLHMAIVAIKDKTEGTMVQKTINRV</sequence>
<dbReference type="InterPro" id="IPR007016">
    <property type="entry name" value="O-antigen_ligase-rel_domated"/>
</dbReference>
<feature type="transmembrane region" description="Helical" evidence="5">
    <location>
        <begin position="71"/>
        <end position="88"/>
    </location>
</feature>
<feature type="domain" description="O-antigen ligase-related" evidence="6">
    <location>
        <begin position="241"/>
        <end position="402"/>
    </location>
</feature>
<keyword evidence="2 5" id="KW-0812">Transmembrane</keyword>
<comment type="caution">
    <text evidence="7">The sequence shown here is derived from an EMBL/GenBank/DDBJ whole genome shotgun (WGS) entry which is preliminary data.</text>
</comment>
<proteinExistence type="predicted"/>
<gene>
    <name evidence="7" type="ORF">MBAV_001896</name>
</gene>
<dbReference type="AlphaFoldDB" id="A0A0F3GVK1"/>
<comment type="subcellular location">
    <subcellularLocation>
        <location evidence="1">Membrane</location>
        <topology evidence="1">Multi-pass membrane protein</topology>
    </subcellularLocation>
</comment>
<feature type="transmembrane region" description="Helical" evidence="5">
    <location>
        <begin position="386"/>
        <end position="409"/>
    </location>
</feature>
<keyword evidence="8" id="KW-1185">Reference proteome</keyword>
<accession>A0A0F3GVK1</accession>
<dbReference type="Pfam" id="PF04932">
    <property type="entry name" value="Wzy_C"/>
    <property type="match status" value="1"/>
</dbReference>
<feature type="transmembrane region" description="Helical" evidence="5">
    <location>
        <begin position="125"/>
        <end position="143"/>
    </location>
</feature>
<evidence type="ECO:0000256" key="3">
    <source>
        <dbReference type="ARBA" id="ARBA00022989"/>
    </source>
</evidence>
<name>A0A0F3GVK1_9BACT</name>
<evidence type="ECO:0000256" key="5">
    <source>
        <dbReference type="SAM" id="Phobius"/>
    </source>
</evidence>
<feature type="transmembrane region" description="Helical" evidence="5">
    <location>
        <begin position="244"/>
        <end position="270"/>
    </location>
</feature>
<keyword evidence="4 5" id="KW-0472">Membrane</keyword>
<dbReference type="PATRIC" id="fig|29290.4.peg.2528"/>
<feature type="transmembrane region" description="Helical" evidence="5">
    <location>
        <begin position="282"/>
        <end position="302"/>
    </location>
</feature>
<dbReference type="GO" id="GO:0016874">
    <property type="term" value="F:ligase activity"/>
    <property type="evidence" value="ECO:0007669"/>
    <property type="project" value="UniProtKB-KW"/>
</dbReference>